<proteinExistence type="predicted"/>
<evidence type="ECO:0000313" key="3">
    <source>
        <dbReference type="Proteomes" id="UP000523821"/>
    </source>
</evidence>
<comment type="caution">
    <text evidence="2">The sequence shown here is derived from an EMBL/GenBank/DDBJ whole genome shotgun (WGS) entry which is preliminary data.</text>
</comment>
<feature type="region of interest" description="Disordered" evidence="1">
    <location>
        <begin position="88"/>
        <end position="114"/>
    </location>
</feature>
<feature type="compositionally biased region" description="Acidic residues" evidence="1">
    <location>
        <begin position="105"/>
        <end position="114"/>
    </location>
</feature>
<feature type="compositionally biased region" description="Basic and acidic residues" evidence="1">
    <location>
        <begin position="95"/>
        <end position="104"/>
    </location>
</feature>
<dbReference type="Proteomes" id="UP000523821">
    <property type="component" value="Unassembled WGS sequence"/>
</dbReference>
<protein>
    <recommendedName>
        <fullName evidence="4">Pyrroline-5-carboxylate reductase</fullName>
    </recommendedName>
</protein>
<gene>
    <name evidence="2" type="ORF">GGQ63_001050</name>
</gene>
<evidence type="ECO:0000256" key="1">
    <source>
        <dbReference type="SAM" id="MobiDB-lite"/>
    </source>
</evidence>
<evidence type="ECO:0008006" key="4">
    <source>
        <dbReference type="Google" id="ProtNLM"/>
    </source>
</evidence>
<dbReference type="Pfam" id="PF04380">
    <property type="entry name" value="BMFP"/>
    <property type="match status" value="1"/>
</dbReference>
<dbReference type="AlphaFoldDB" id="A0A7W9CUW3"/>
<sequence length="114" mass="12650">MNQTSNRLFDDFAKLMTDAVGMAQGVRREAETAFRHQAERFLTDMDLVKREELDVVRDMAVKARAENEALIARIEVLEAKLAAATGGHVVAAPEPTERPKKPFPDEEAPAADED</sequence>
<dbReference type="EMBL" id="JACHOO010000002">
    <property type="protein sequence ID" value="MBB5751998.1"/>
    <property type="molecule type" value="Genomic_DNA"/>
</dbReference>
<name>A0A7W9CUW3_9HYPH</name>
<evidence type="ECO:0000313" key="2">
    <source>
        <dbReference type="EMBL" id="MBB5751998.1"/>
    </source>
</evidence>
<organism evidence="2 3">
    <name type="scientific">Prosthecomicrobium pneumaticum</name>
    <dbReference type="NCBI Taxonomy" id="81895"/>
    <lineage>
        <taxon>Bacteria</taxon>
        <taxon>Pseudomonadati</taxon>
        <taxon>Pseudomonadota</taxon>
        <taxon>Alphaproteobacteria</taxon>
        <taxon>Hyphomicrobiales</taxon>
        <taxon>Kaistiaceae</taxon>
        <taxon>Prosthecomicrobium</taxon>
    </lineage>
</organism>
<dbReference type="RefSeq" id="WP_183853264.1">
    <property type="nucleotide sequence ID" value="NZ_JACHOO010000002.1"/>
</dbReference>
<reference evidence="2 3" key="1">
    <citation type="submission" date="2020-08" db="EMBL/GenBank/DDBJ databases">
        <title>Genomic Encyclopedia of Type Strains, Phase IV (KMG-IV): sequencing the most valuable type-strain genomes for metagenomic binning, comparative biology and taxonomic classification.</title>
        <authorList>
            <person name="Goeker M."/>
        </authorList>
    </citation>
    <scope>NUCLEOTIDE SEQUENCE [LARGE SCALE GENOMIC DNA]</scope>
    <source>
        <strain evidence="2 3">DSM 16268</strain>
    </source>
</reference>
<dbReference type="InterPro" id="IPR007475">
    <property type="entry name" value="UbiK"/>
</dbReference>
<accession>A0A7W9CUW3</accession>
<keyword evidence="3" id="KW-1185">Reference proteome</keyword>